<name>A0A9W4U3Z0_9PLEO</name>
<proteinExistence type="predicted"/>
<comment type="caution">
    <text evidence="1">The sequence shown here is derived from an EMBL/GenBank/DDBJ whole genome shotgun (WGS) entry which is preliminary data.</text>
</comment>
<accession>A0A9W4U3Z0</accession>
<evidence type="ECO:0000313" key="1">
    <source>
        <dbReference type="EMBL" id="CAI6232421.1"/>
    </source>
</evidence>
<dbReference type="EMBL" id="CAOQHR010000001">
    <property type="protein sequence ID" value="CAI6232421.1"/>
    <property type="molecule type" value="Genomic_DNA"/>
</dbReference>
<protein>
    <submittedName>
        <fullName evidence="1">Uncharacterized protein</fullName>
    </submittedName>
</protein>
<evidence type="ECO:0000313" key="2">
    <source>
        <dbReference type="Proteomes" id="UP001152607"/>
    </source>
</evidence>
<dbReference type="AlphaFoldDB" id="A0A9W4U3Z0"/>
<reference evidence="1" key="1">
    <citation type="submission" date="2023-01" db="EMBL/GenBank/DDBJ databases">
        <authorList>
            <person name="Van Ghelder C."/>
            <person name="Rancurel C."/>
        </authorList>
    </citation>
    <scope>NUCLEOTIDE SEQUENCE</scope>
    <source>
        <strain evidence="1">CNCM I-4278</strain>
    </source>
</reference>
<keyword evidence="2" id="KW-1185">Reference proteome</keyword>
<sequence length="131" mass="15357">MAITEGPNILVDEQHHQDRITLIHRYHLHHHLSITHHFQQENSRLPYRKSESNVTPWPFKLLPHRRHIPRLRFPPDASTFVGQHVTHLPSVSAMQCTAWGKGFWCRESAVMSAYLYRPGEEQHSTRRVNSG</sequence>
<gene>
    <name evidence="1" type="ORF">PDIGIT_LOCUS268</name>
</gene>
<organism evidence="1 2">
    <name type="scientific">Periconia digitata</name>
    <dbReference type="NCBI Taxonomy" id="1303443"/>
    <lineage>
        <taxon>Eukaryota</taxon>
        <taxon>Fungi</taxon>
        <taxon>Dikarya</taxon>
        <taxon>Ascomycota</taxon>
        <taxon>Pezizomycotina</taxon>
        <taxon>Dothideomycetes</taxon>
        <taxon>Pleosporomycetidae</taxon>
        <taxon>Pleosporales</taxon>
        <taxon>Massarineae</taxon>
        <taxon>Periconiaceae</taxon>
        <taxon>Periconia</taxon>
    </lineage>
</organism>
<dbReference type="Proteomes" id="UP001152607">
    <property type="component" value="Unassembled WGS sequence"/>
</dbReference>